<dbReference type="AlphaFoldDB" id="A0A0C9ULU8"/>
<reference evidence="1 2" key="1">
    <citation type="submission" date="2014-06" db="EMBL/GenBank/DDBJ databases">
        <title>Evolutionary Origins and Diversification of the Mycorrhizal Mutualists.</title>
        <authorList>
            <consortium name="DOE Joint Genome Institute"/>
            <consortium name="Mycorrhizal Genomics Consortium"/>
            <person name="Kohler A."/>
            <person name="Kuo A."/>
            <person name="Nagy L.G."/>
            <person name="Floudas D."/>
            <person name="Copeland A."/>
            <person name="Barry K.W."/>
            <person name="Cichocki N."/>
            <person name="Veneault-Fourrey C."/>
            <person name="LaButti K."/>
            <person name="Lindquist E.A."/>
            <person name="Lipzen A."/>
            <person name="Lundell T."/>
            <person name="Morin E."/>
            <person name="Murat C."/>
            <person name="Riley R."/>
            <person name="Ohm R."/>
            <person name="Sun H."/>
            <person name="Tunlid A."/>
            <person name="Henrissat B."/>
            <person name="Grigoriev I.V."/>
            <person name="Hibbett D.S."/>
            <person name="Martin F."/>
        </authorList>
    </citation>
    <scope>NUCLEOTIDE SEQUENCE [LARGE SCALE GENOMIC DNA]</scope>
    <source>
        <strain evidence="1 2">SS14</strain>
    </source>
</reference>
<accession>A0A0C9ULU8</accession>
<dbReference type="EMBL" id="KN837371">
    <property type="protein sequence ID" value="KIJ26391.1"/>
    <property type="molecule type" value="Genomic_DNA"/>
</dbReference>
<keyword evidence="2" id="KW-1185">Reference proteome</keyword>
<sequence length="155" mass="16982">MYLMQDYNMGKPGEHDRFVPLRTALKTAPKTQSIDCFGDTKALTLQFMSKMSEEGYGTPISTGGLPSTTGIWPMQGRYHLLSSAGCNSNFPPLCVGQMPVGDGSPPALMGVPYPSSDVFDMNRSVKTFVSSKLSSKEQTDYVPQSWLYYNLASDT</sequence>
<organism evidence="1 2">
    <name type="scientific">Sphaerobolus stellatus (strain SS14)</name>
    <dbReference type="NCBI Taxonomy" id="990650"/>
    <lineage>
        <taxon>Eukaryota</taxon>
        <taxon>Fungi</taxon>
        <taxon>Dikarya</taxon>
        <taxon>Basidiomycota</taxon>
        <taxon>Agaricomycotina</taxon>
        <taxon>Agaricomycetes</taxon>
        <taxon>Phallomycetidae</taxon>
        <taxon>Geastrales</taxon>
        <taxon>Sphaerobolaceae</taxon>
        <taxon>Sphaerobolus</taxon>
    </lineage>
</organism>
<evidence type="ECO:0000313" key="1">
    <source>
        <dbReference type="EMBL" id="KIJ26391.1"/>
    </source>
</evidence>
<protein>
    <submittedName>
        <fullName evidence="1">Uncharacterized protein</fullName>
    </submittedName>
</protein>
<proteinExistence type="predicted"/>
<name>A0A0C9ULU8_SPHS4</name>
<gene>
    <name evidence="1" type="ORF">M422DRAFT_272549</name>
</gene>
<evidence type="ECO:0000313" key="2">
    <source>
        <dbReference type="Proteomes" id="UP000054279"/>
    </source>
</evidence>
<dbReference type="Proteomes" id="UP000054279">
    <property type="component" value="Unassembled WGS sequence"/>
</dbReference>
<dbReference type="HOGENOM" id="CLU_1696614_0_0_1"/>